<evidence type="ECO:0000313" key="3">
    <source>
        <dbReference type="Proteomes" id="UP001595846"/>
    </source>
</evidence>
<dbReference type="AlphaFoldDB" id="A0ABD5NML8"/>
<name>A0ABD5NML8_9EURY</name>
<gene>
    <name evidence="2" type="ORF">ACFOUR_07070</name>
</gene>
<dbReference type="GeneID" id="73903516"/>
<dbReference type="Pfam" id="PF22751">
    <property type="entry name" value="DUF488-N3a"/>
    <property type="match status" value="1"/>
</dbReference>
<dbReference type="RefSeq" id="WP_256530813.1">
    <property type="nucleotide sequence ID" value="NZ_CP101824.1"/>
</dbReference>
<dbReference type="EMBL" id="JBHSAQ010000002">
    <property type="protein sequence ID" value="MFC3958131.1"/>
    <property type="molecule type" value="Genomic_DNA"/>
</dbReference>
<feature type="domain" description="DUF488" evidence="1">
    <location>
        <begin position="30"/>
        <end position="147"/>
    </location>
</feature>
<evidence type="ECO:0000313" key="2">
    <source>
        <dbReference type="EMBL" id="MFC3958131.1"/>
    </source>
</evidence>
<comment type="caution">
    <text evidence="2">The sequence shown here is derived from an EMBL/GenBank/DDBJ whole genome shotgun (WGS) entry which is preliminary data.</text>
</comment>
<dbReference type="InterPro" id="IPR054495">
    <property type="entry name" value="DUF488-N3a"/>
</dbReference>
<keyword evidence="3" id="KW-1185">Reference proteome</keyword>
<accession>A0ABD5NML8</accession>
<protein>
    <submittedName>
        <fullName evidence="2">DUF488 family protein</fullName>
    </submittedName>
</protein>
<dbReference type="Proteomes" id="UP001595846">
    <property type="component" value="Unassembled WGS sequence"/>
</dbReference>
<sequence length="152" mass="16756">MTDSGSTLGSLSDTYVAAIQHDLASLAPDETLVGVVRRPTGWFHGAVDENVPALAPPADLLEETKRAETDLKRRGICDEEAHNAAWDQVGFSSRYEAHLDDSADARAAIDALVDRLHDGESITLVCFENTAKKRCHRTTLRERIEDRLERTA</sequence>
<reference evidence="2 3" key="1">
    <citation type="journal article" date="2019" name="Int. J. Syst. Evol. Microbiol.">
        <title>The Global Catalogue of Microorganisms (GCM) 10K type strain sequencing project: providing services to taxonomists for standard genome sequencing and annotation.</title>
        <authorList>
            <consortium name="The Broad Institute Genomics Platform"/>
            <consortium name="The Broad Institute Genome Sequencing Center for Infectious Disease"/>
            <person name="Wu L."/>
            <person name="Ma J."/>
        </authorList>
    </citation>
    <scope>NUCLEOTIDE SEQUENCE [LARGE SCALE GENOMIC DNA]</scope>
    <source>
        <strain evidence="2 3">IBRC-M 10256</strain>
    </source>
</reference>
<evidence type="ECO:0000259" key="1">
    <source>
        <dbReference type="Pfam" id="PF22751"/>
    </source>
</evidence>
<organism evidence="2 3">
    <name type="scientific">Halovivax cerinus</name>
    <dbReference type="NCBI Taxonomy" id="1487865"/>
    <lineage>
        <taxon>Archaea</taxon>
        <taxon>Methanobacteriati</taxon>
        <taxon>Methanobacteriota</taxon>
        <taxon>Stenosarchaea group</taxon>
        <taxon>Halobacteria</taxon>
        <taxon>Halobacteriales</taxon>
        <taxon>Natrialbaceae</taxon>
        <taxon>Halovivax</taxon>
    </lineage>
</organism>
<proteinExistence type="predicted"/>